<keyword evidence="2" id="KW-1185">Reference proteome</keyword>
<sequence>MFVKISKINGIEYVKIARSVRDKETKRLNKLLLKDLVNLKIY</sequence>
<proteinExistence type="predicted"/>
<name>A0ABY5IZY2_9BACT</name>
<gene>
    <name evidence="1" type="ORF">NPA07_05010</name>
</gene>
<evidence type="ECO:0008006" key="3">
    <source>
        <dbReference type="Google" id="ProtNLM"/>
    </source>
</evidence>
<dbReference type="RefSeq" id="WP_256553176.1">
    <property type="nucleotide sequence ID" value="NZ_CP101806.1"/>
</dbReference>
<accession>A0ABY5IZY2</accession>
<organism evidence="1 2">
    <name type="scientific">Mycoplasmopsis caviae</name>
    <dbReference type="NCBI Taxonomy" id="55603"/>
    <lineage>
        <taxon>Bacteria</taxon>
        <taxon>Bacillati</taxon>
        <taxon>Mycoplasmatota</taxon>
        <taxon>Mycoplasmoidales</taxon>
        <taxon>Metamycoplasmataceae</taxon>
        <taxon>Mycoplasmopsis</taxon>
    </lineage>
</organism>
<dbReference type="EMBL" id="CP101806">
    <property type="protein sequence ID" value="UUD35135.1"/>
    <property type="molecule type" value="Genomic_DNA"/>
</dbReference>
<reference evidence="1" key="1">
    <citation type="submission" date="2022-07" db="EMBL/GenBank/DDBJ databases">
        <title>Complete genome of Mycoplasma caviae type strain G122.</title>
        <authorList>
            <person name="Spergser J."/>
        </authorList>
    </citation>
    <scope>NUCLEOTIDE SEQUENCE</scope>
    <source>
        <strain evidence="1">G122</strain>
    </source>
</reference>
<protein>
    <recommendedName>
        <fullName evidence="3">Transposase</fullName>
    </recommendedName>
</protein>
<dbReference type="Proteomes" id="UP001058569">
    <property type="component" value="Chromosome"/>
</dbReference>
<evidence type="ECO:0000313" key="2">
    <source>
        <dbReference type="Proteomes" id="UP001058569"/>
    </source>
</evidence>
<evidence type="ECO:0000313" key="1">
    <source>
        <dbReference type="EMBL" id="UUD35135.1"/>
    </source>
</evidence>